<dbReference type="AlphaFoldDB" id="C5FGT9"/>
<dbReference type="VEuPathDB" id="FungiDB:MCYG_02793"/>
<dbReference type="GO" id="GO:0046872">
    <property type="term" value="F:metal ion binding"/>
    <property type="evidence" value="ECO:0007669"/>
    <property type="project" value="UniProtKB-KW"/>
</dbReference>
<sequence>MESARQSDKPPEATDMGSACELVEGAAVSRPSHIDAGKPIIRLPDEWEGRGTIAHITDRSLRRFLSLPPEVHHRLQRASAQLTAEQMIVRRRNSPSPGQQPQPATHQLSAVHQYELARFELDNLAAAAPTPPPPPPKERPLIRVRCKPKAEPREIAENPYLHYIITDMSTWSISRSSLELMEEFRITLCRWTLDAVIDRLRLSQPDPQSGPVSVALQCFGSYRSGYALAESEMDLIVVTENLPAHIQRKLSIILAQAFLSHGLAPYLLPSVEDDRSMVLRVCQNPSRKFIDMLEWEYPDLETAEELKAFAVTPLACCRNATPSQHYNIYFDRLEPLLRRTDLLRAYRICDNRVYEMALIVKRWAKARNINNPYHGTLSSYGYTLMLLHYLMNIAYPPVIPNLHKCKRYGSTEDNEETFWRNPRQIAREAARGKLTFNDQSTLSLLRGFFAYYSGPCHDIEYLRRKPRPWFHWKDAVVSIRERCSKTSKNWTTYHKDENGNIHRHLLAIEDPIKRDENVARMVTLLGVYLIREEFTRAFRIISLARPVPGTDLAWQTEAGERCEDLFAERVKRSS</sequence>
<comment type="cofactor">
    <cofactor evidence="2">
        <name>Mg(2+)</name>
        <dbReference type="ChEBI" id="CHEBI:18420"/>
    </cofactor>
</comment>
<dbReference type="GeneID" id="9223071"/>
<keyword evidence="5" id="KW-0479">Metal-binding</keyword>
<dbReference type="PANTHER" id="PTHR12271">
    <property type="entry name" value="POLY A POLYMERASE CID PAP -RELATED"/>
    <property type="match status" value="1"/>
</dbReference>
<keyword evidence="4" id="KW-0808">Transferase</keyword>
<dbReference type="GO" id="GO:0031123">
    <property type="term" value="P:RNA 3'-end processing"/>
    <property type="evidence" value="ECO:0007669"/>
    <property type="project" value="TreeGrafter"/>
</dbReference>
<dbReference type="SUPFAM" id="SSF81631">
    <property type="entry name" value="PAP/OAS1 substrate-binding domain"/>
    <property type="match status" value="1"/>
</dbReference>
<evidence type="ECO:0000256" key="6">
    <source>
        <dbReference type="ARBA" id="ARBA00022842"/>
    </source>
</evidence>
<dbReference type="OrthoDB" id="407432at2759"/>
<dbReference type="PANTHER" id="PTHR12271:SF40">
    <property type="entry name" value="POLY(A) RNA POLYMERASE GLD2"/>
    <property type="match status" value="1"/>
</dbReference>
<evidence type="ECO:0000313" key="9">
    <source>
        <dbReference type="Proteomes" id="UP000002035"/>
    </source>
</evidence>
<evidence type="ECO:0000256" key="5">
    <source>
        <dbReference type="ARBA" id="ARBA00022723"/>
    </source>
</evidence>
<dbReference type="EMBL" id="DS995702">
    <property type="protein sequence ID" value="EEQ29974.1"/>
    <property type="molecule type" value="Genomic_DNA"/>
</dbReference>
<evidence type="ECO:0000256" key="2">
    <source>
        <dbReference type="ARBA" id="ARBA00001946"/>
    </source>
</evidence>
<comment type="cofactor">
    <cofactor evidence="1">
        <name>Mn(2+)</name>
        <dbReference type="ChEBI" id="CHEBI:29035"/>
    </cofactor>
</comment>
<evidence type="ECO:0000259" key="7">
    <source>
        <dbReference type="Pfam" id="PF03828"/>
    </source>
</evidence>
<accession>C5FGT9</accession>
<evidence type="ECO:0000256" key="4">
    <source>
        <dbReference type="ARBA" id="ARBA00022679"/>
    </source>
</evidence>
<dbReference type="eggNOG" id="KOG2277">
    <property type="taxonomic scope" value="Eukaryota"/>
</dbReference>
<proteinExistence type="inferred from homology"/>
<organism evidence="8 9">
    <name type="scientific">Arthroderma otae (strain ATCC MYA-4605 / CBS 113480)</name>
    <name type="common">Microsporum canis</name>
    <dbReference type="NCBI Taxonomy" id="554155"/>
    <lineage>
        <taxon>Eukaryota</taxon>
        <taxon>Fungi</taxon>
        <taxon>Dikarya</taxon>
        <taxon>Ascomycota</taxon>
        <taxon>Pezizomycotina</taxon>
        <taxon>Eurotiomycetes</taxon>
        <taxon>Eurotiomycetidae</taxon>
        <taxon>Onygenales</taxon>
        <taxon>Arthrodermataceae</taxon>
        <taxon>Microsporum</taxon>
    </lineage>
</organism>
<dbReference type="RefSeq" id="XP_002849859.1">
    <property type="nucleotide sequence ID" value="XM_002849813.1"/>
</dbReference>
<dbReference type="GO" id="GO:0050265">
    <property type="term" value="F:RNA uridylyltransferase activity"/>
    <property type="evidence" value="ECO:0007669"/>
    <property type="project" value="TreeGrafter"/>
</dbReference>
<gene>
    <name evidence="8" type="ORF">MCYG_02793</name>
</gene>
<evidence type="ECO:0000313" key="8">
    <source>
        <dbReference type="EMBL" id="EEQ29974.1"/>
    </source>
</evidence>
<evidence type="ECO:0000256" key="3">
    <source>
        <dbReference type="ARBA" id="ARBA00008593"/>
    </source>
</evidence>
<dbReference type="OMA" id="YRACDDR"/>
<dbReference type="STRING" id="554155.C5FGT9"/>
<dbReference type="InterPro" id="IPR043519">
    <property type="entry name" value="NT_sf"/>
</dbReference>
<dbReference type="SUPFAM" id="SSF81301">
    <property type="entry name" value="Nucleotidyltransferase"/>
    <property type="match status" value="1"/>
</dbReference>
<keyword evidence="9" id="KW-1185">Reference proteome</keyword>
<dbReference type="Pfam" id="PF03828">
    <property type="entry name" value="PAP_assoc"/>
    <property type="match status" value="1"/>
</dbReference>
<comment type="similarity">
    <text evidence="3">Belongs to the DNA polymerase type-B-like family.</text>
</comment>
<name>C5FGT9_ARTOC</name>
<dbReference type="HOGENOM" id="CLU_447562_0_0_1"/>
<dbReference type="Proteomes" id="UP000002035">
    <property type="component" value="Unassembled WGS sequence"/>
</dbReference>
<feature type="domain" description="PAP-associated" evidence="7">
    <location>
        <begin position="443"/>
        <end position="514"/>
    </location>
</feature>
<reference evidence="9" key="1">
    <citation type="journal article" date="2012" name="MBio">
        <title>Comparative genome analysis of Trichophyton rubrum and related dermatophytes reveals candidate genes involved in infection.</title>
        <authorList>
            <person name="Martinez D.A."/>
            <person name="Oliver B.G."/>
            <person name="Graeser Y."/>
            <person name="Goldberg J.M."/>
            <person name="Li W."/>
            <person name="Martinez-Rossi N.M."/>
            <person name="Monod M."/>
            <person name="Shelest E."/>
            <person name="Barton R.C."/>
            <person name="Birch E."/>
            <person name="Brakhage A.A."/>
            <person name="Chen Z."/>
            <person name="Gurr S.J."/>
            <person name="Heiman D."/>
            <person name="Heitman J."/>
            <person name="Kosti I."/>
            <person name="Rossi A."/>
            <person name="Saif S."/>
            <person name="Samalova M."/>
            <person name="Saunders C.W."/>
            <person name="Shea T."/>
            <person name="Summerbell R.C."/>
            <person name="Xu J."/>
            <person name="Young S."/>
            <person name="Zeng Q."/>
            <person name="Birren B.W."/>
            <person name="Cuomo C.A."/>
            <person name="White T.C."/>
        </authorList>
    </citation>
    <scope>NUCLEOTIDE SEQUENCE [LARGE SCALE GENOMIC DNA]</scope>
    <source>
        <strain evidence="9">ATCC MYA-4605 / CBS 113480</strain>
    </source>
</reference>
<evidence type="ECO:0000256" key="1">
    <source>
        <dbReference type="ARBA" id="ARBA00001936"/>
    </source>
</evidence>
<protein>
    <submittedName>
        <fullName evidence="8">Poly(A) polymerase Cid1</fullName>
    </submittedName>
</protein>
<dbReference type="InterPro" id="IPR002058">
    <property type="entry name" value="PAP_assoc"/>
</dbReference>
<keyword evidence="6" id="KW-0460">Magnesium</keyword>
<dbReference type="Gene3D" id="1.10.1410.10">
    <property type="match status" value="1"/>
</dbReference>